<feature type="transmembrane region" description="Helical" evidence="5">
    <location>
        <begin position="377"/>
        <end position="399"/>
    </location>
</feature>
<feature type="transmembrane region" description="Helical" evidence="5">
    <location>
        <begin position="150"/>
        <end position="169"/>
    </location>
</feature>
<dbReference type="KEGG" id="mprn:Q3V37_30530"/>
<feature type="transmembrane region" description="Helical" evidence="5">
    <location>
        <begin position="25"/>
        <end position="49"/>
    </location>
</feature>
<protein>
    <submittedName>
        <fullName evidence="7">MFS transporter</fullName>
    </submittedName>
</protein>
<dbReference type="InterPro" id="IPR020846">
    <property type="entry name" value="MFS_dom"/>
</dbReference>
<dbReference type="EMBL" id="CP130472">
    <property type="protein sequence ID" value="WLS45629.1"/>
    <property type="molecule type" value="Genomic_DNA"/>
</dbReference>
<feature type="transmembrane region" description="Helical" evidence="5">
    <location>
        <begin position="113"/>
        <end position="129"/>
    </location>
</feature>
<dbReference type="Pfam" id="PF07690">
    <property type="entry name" value="MFS_1"/>
    <property type="match status" value="2"/>
</dbReference>
<organism evidence="7 8">
    <name type="scientific">Micromonospora profundi</name>
    <dbReference type="NCBI Taxonomy" id="1420889"/>
    <lineage>
        <taxon>Bacteria</taxon>
        <taxon>Bacillati</taxon>
        <taxon>Actinomycetota</taxon>
        <taxon>Actinomycetes</taxon>
        <taxon>Micromonosporales</taxon>
        <taxon>Micromonosporaceae</taxon>
        <taxon>Micromonospora</taxon>
    </lineage>
</organism>
<feature type="transmembrane region" description="Helical" evidence="5">
    <location>
        <begin position="439"/>
        <end position="458"/>
    </location>
</feature>
<proteinExistence type="predicted"/>
<feature type="domain" description="Major facilitator superfamily (MFS) profile" evidence="6">
    <location>
        <begin position="22"/>
        <end position="464"/>
    </location>
</feature>
<feature type="transmembrane region" description="Helical" evidence="5">
    <location>
        <begin position="321"/>
        <end position="344"/>
    </location>
</feature>
<dbReference type="RefSeq" id="WP_306272458.1">
    <property type="nucleotide sequence ID" value="NZ_CP130472.1"/>
</dbReference>
<dbReference type="GO" id="GO:0005886">
    <property type="term" value="C:plasma membrane"/>
    <property type="evidence" value="ECO:0007669"/>
    <property type="project" value="UniProtKB-SubCell"/>
</dbReference>
<evidence type="ECO:0000256" key="3">
    <source>
        <dbReference type="ARBA" id="ARBA00022989"/>
    </source>
</evidence>
<dbReference type="PANTHER" id="PTHR23534:SF1">
    <property type="entry name" value="MAJOR FACILITATOR SUPERFAMILY PROTEIN"/>
    <property type="match status" value="1"/>
</dbReference>
<sequence length="470" mass="46558">MATDLTAPRTARPDVASIQRRTLRLLFGTQIIGGVGVTIGIAVGALLAARIAGTAVAGIAQSAGVVGAALLAIPVTRIMARHGRRPGLVVAYAVGAVGGVLVVLAAATRWVPLLFLGMLLFGGGTAANLQARYTAVDLAEPTRRGRQLSVIIWATTIGAVAAPNFAALADRVTTGWGLPPLAGPFAFSAAAFVLAGGVLLVLLRPDPLLTARRIAATAAPATAAPTTTVPTTDAPAAAVVAEAPAVGGQVGGDATPAAAPVGARVPRGAGMRAAWSVVRGQPAARLGIAAVAVGHLVMVAVMAMTPVRLGESHADADVLRLVGIVLSLHIAGMYAFSPIVGWLTDRLGRRAVILGGVGLLLAACAVAGTAGHHTPRLSVGLVLLGLGWSGTMVAGSTLLSESVPAGVRPSVQGLSDLTMGLAGAGAAVAAGFVMQVAGYPVLTLLAAVATVPLVALALRPVPTGASDEEG</sequence>
<dbReference type="InterPro" id="IPR036259">
    <property type="entry name" value="MFS_trans_sf"/>
</dbReference>
<keyword evidence="4 5" id="KW-0472">Membrane</keyword>
<feature type="transmembrane region" description="Helical" evidence="5">
    <location>
        <begin position="286"/>
        <end position="309"/>
    </location>
</feature>
<evidence type="ECO:0000256" key="1">
    <source>
        <dbReference type="ARBA" id="ARBA00004651"/>
    </source>
</evidence>
<evidence type="ECO:0000256" key="4">
    <source>
        <dbReference type="ARBA" id="ARBA00023136"/>
    </source>
</evidence>
<feature type="transmembrane region" description="Helical" evidence="5">
    <location>
        <begin position="55"/>
        <end position="75"/>
    </location>
</feature>
<feature type="transmembrane region" description="Helical" evidence="5">
    <location>
        <begin position="351"/>
        <end position="371"/>
    </location>
</feature>
<evidence type="ECO:0000256" key="2">
    <source>
        <dbReference type="ARBA" id="ARBA00022692"/>
    </source>
</evidence>
<evidence type="ECO:0000313" key="8">
    <source>
        <dbReference type="Proteomes" id="UP001235874"/>
    </source>
</evidence>
<dbReference type="GO" id="GO:0022857">
    <property type="term" value="F:transmembrane transporter activity"/>
    <property type="evidence" value="ECO:0007669"/>
    <property type="project" value="InterPro"/>
</dbReference>
<keyword evidence="8" id="KW-1185">Reference proteome</keyword>
<dbReference type="AlphaFoldDB" id="A0AAJ6KYL5"/>
<feature type="transmembrane region" description="Helical" evidence="5">
    <location>
        <begin position="181"/>
        <end position="203"/>
    </location>
</feature>
<evidence type="ECO:0000259" key="6">
    <source>
        <dbReference type="PROSITE" id="PS50850"/>
    </source>
</evidence>
<dbReference type="PANTHER" id="PTHR23534">
    <property type="entry name" value="MFS PERMEASE"/>
    <property type="match status" value="1"/>
</dbReference>
<comment type="subcellular location">
    <subcellularLocation>
        <location evidence="1">Cell membrane</location>
        <topology evidence="1">Multi-pass membrane protein</topology>
    </subcellularLocation>
</comment>
<evidence type="ECO:0000313" key="7">
    <source>
        <dbReference type="EMBL" id="WLS45629.1"/>
    </source>
</evidence>
<evidence type="ECO:0000256" key="5">
    <source>
        <dbReference type="SAM" id="Phobius"/>
    </source>
</evidence>
<feature type="transmembrane region" description="Helical" evidence="5">
    <location>
        <begin position="87"/>
        <end position="107"/>
    </location>
</feature>
<name>A0AAJ6KYL5_9ACTN</name>
<accession>A0AAJ6KYL5</accession>
<dbReference type="PROSITE" id="PS50850">
    <property type="entry name" value="MFS"/>
    <property type="match status" value="1"/>
</dbReference>
<dbReference type="InterPro" id="IPR011701">
    <property type="entry name" value="MFS"/>
</dbReference>
<reference evidence="7 8" key="1">
    <citation type="submission" date="2023-07" db="EMBL/GenBank/DDBJ databases">
        <title>Micromonospora profundi TRM 95458 converts glycerol to a new osmotic compound.</title>
        <authorList>
            <person name="Lu D."/>
        </authorList>
    </citation>
    <scope>NUCLEOTIDE SEQUENCE [LARGE SCALE GENOMIC DNA]</scope>
    <source>
        <strain evidence="7 8">TRM95458</strain>
    </source>
</reference>
<dbReference type="Gene3D" id="1.20.1250.20">
    <property type="entry name" value="MFS general substrate transporter like domains"/>
    <property type="match status" value="1"/>
</dbReference>
<gene>
    <name evidence="7" type="ORF">Q3V37_30530</name>
</gene>
<keyword evidence="3 5" id="KW-1133">Transmembrane helix</keyword>
<dbReference type="Proteomes" id="UP001235874">
    <property type="component" value="Chromosome"/>
</dbReference>
<dbReference type="SUPFAM" id="SSF103473">
    <property type="entry name" value="MFS general substrate transporter"/>
    <property type="match status" value="1"/>
</dbReference>
<keyword evidence="2 5" id="KW-0812">Transmembrane</keyword>